<dbReference type="GO" id="GO:0000287">
    <property type="term" value="F:magnesium ion binding"/>
    <property type="evidence" value="ECO:0007669"/>
    <property type="project" value="TreeGrafter"/>
</dbReference>
<sequence>MKVFASDFDNTLHFMDRTGGYFRSGDLSAILNFQDHGGLFGLCTGRPLFGFGNDLDHGPELDFIVASSGAVVAEKKEDTFVPVFESVLTTKQIAMLDETFGKESIFYIHADGHIFTLYERRPQYPQQTVLPSIDALNGRHITCVSVWTPSNRTASLIAARINAMYGKEMAGYQNTQWIDVVHAGVSKGTGALHAKQLLHGDVIAGIGDSFNDIPLLEAADISFSFHASEDEVKEKADYLVDTVAEALAIFAKI</sequence>
<dbReference type="GO" id="GO:0005829">
    <property type="term" value="C:cytosol"/>
    <property type="evidence" value="ECO:0007669"/>
    <property type="project" value="TreeGrafter"/>
</dbReference>
<dbReference type="Pfam" id="PF08282">
    <property type="entry name" value="Hydrolase_3"/>
    <property type="match status" value="1"/>
</dbReference>
<evidence type="ECO:0000313" key="1">
    <source>
        <dbReference type="EMBL" id="MDX8419459.1"/>
    </source>
</evidence>
<organism evidence="1 2">
    <name type="scientific">Grylomicrobium aquisgranensis</name>
    <dbReference type="NCBI Taxonomy" id="2926318"/>
    <lineage>
        <taxon>Bacteria</taxon>
        <taxon>Bacillati</taxon>
        <taxon>Bacillota</taxon>
        <taxon>Erysipelotrichia</taxon>
        <taxon>Erysipelotrichales</taxon>
        <taxon>Erysipelotrichaceae</taxon>
        <taxon>Grylomicrobium</taxon>
    </lineage>
</organism>
<dbReference type="InterPro" id="IPR036412">
    <property type="entry name" value="HAD-like_sf"/>
</dbReference>
<comment type="caution">
    <text evidence="1">The sequence shown here is derived from an EMBL/GenBank/DDBJ whole genome shotgun (WGS) entry which is preliminary data.</text>
</comment>
<proteinExistence type="predicted"/>
<dbReference type="Gene3D" id="3.40.50.1000">
    <property type="entry name" value="HAD superfamily/HAD-like"/>
    <property type="match status" value="1"/>
</dbReference>
<protein>
    <submittedName>
        <fullName evidence="1">HAD family hydrolase</fullName>
    </submittedName>
</protein>
<gene>
    <name evidence="1" type="ORF">MOZ60_05045</name>
</gene>
<dbReference type="EMBL" id="JALBUR010000009">
    <property type="protein sequence ID" value="MDX8419459.1"/>
    <property type="molecule type" value="Genomic_DNA"/>
</dbReference>
<keyword evidence="1" id="KW-0378">Hydrolase</keyword>
<dbReference type="RefSeq" id="WP_370595877.1">
    <property type="nucleotide sequence ID" value="NZ_JALBUR010000009.1"/>
</dbReference>
<dbReference type="AlphaFoldDB" id="A0AB35U833"/>
<dbReference type="Gene3D" id="3.30.1240.10">
    <property type="match status" value="1"/>
</dbReference>
<accession>A0AB35U833</accession>
<dbReference type="PANTHER" id="PTHR10000">
    <property type="entry name" value="PHOSPHOSERINE PHOSPHATASE"/>
    <property type="match status" value="1"/>
</dbReference>
<reference evidence="1 2" key="1">
    <citation type="submission" date="2022-03" db="EMBL/GenBank/DDBJ databases">
        <title>Novel taxa within the pig intestine.</title>
        <authorList>
            <person name="Wylensek D."/>
            <person name="Bishof K."/>
            <person name="Afrizal A."/>
            <person name="Clavel T."/>
        </authorList>
    </citation>
    <scope>NUCLEOTIDE SEQUENCE [LARGE SCALE GENOMIC DNA]</scope>
    <source>
        <strain evidence="1 2">CLA-KB-P133</strain>
    </source>
</reference>
<dbReference type="PANTHER" id="PTHR10000:SF8">
    <property type="entry name" value="HAD SUPERFAMILY HYDROLASE-LIKE, TYPE 3"/>
    <property type="match status" value="1"/>
</dbReference>
<keyword evidence="2" id="KW-1185">Reference proteome</keyword>
<dbReference type="SUPFAM" id="SSF56784">
    <property type="entry name" value="HAD-like"/>
    <property type="match status" value="1"/>
</dbReference>
<dbReference type="InterPro" id="IPR023214">
    <property type="entry name" value="HAD_sf"/>
</dbReference>
<dbReference type="GO" id="GO:0016791">
    <property type="term" value="F:phosphatase activity"/>
    <property type="evidence" value="ECO:0007669"/>
    <property type="project" value="TreeGrafter"/>
</dbReference>
<dbReference type="Proteomes" id="UP001286174">
    <property type="component" value="Unassembled WGS sequence"/>
</dbReference>
<name>A0AB35U833_9FIRM</name>
<evidence type="ECO:0000313" key="2">
    <source>
        <dbReference type="Proteomes" id="UP001286174"/>
    </source>
</evidence>